<reference evidence="1 2" key="1">
    <citation type="submission" date="2018-06" db="EMBL/GenBank/DDBJ databases">
        <title>Pseudomonas diversity within urban Lake Michigan freshwaters.</title>
        <authorList>
            <person name="Batrich M."/>
            <person name="Hatzopoulos T."/>
            <person name="Putonti C."/>
        </authorList>
    </citation>
    <scope>NUCLEOTIDE SEQUENCE [LARGE SCALE GENOMIC DNA]</scope>
    <source>
        <strain evidence="1 2">MB-090714</strain>
    </source>
</reference>
<dbReference type="RefSeq" id="WP_110683974.1">
    <property type="nucleotide sequence ID" value="NZ_QJRX01000011.1"/>
</dbReference>
<name>A0A2V4KJP6_AQUAC</name>
<protein>
    <submittedName>
        <fullName evidence="1">Uncharacterized protein</fullName>
    </submittedName>
</protein>
<dbReference type="EMBL" id="QJRX01000011">
    <property type="protein sequence ID" value="PYC20209.1"/>
    <property type="molecule type" value="Genomic_DNA"/>
</dbReference>
<comment type="caution">
    <text evidence="1">The sequence shown here is derived from an EMBL/GenBank/DDBJ whole genome shotgun (WGS) entry which is preliminary data.</text>
</comment>
<dbReference type="Proteomes" id="UP000248146">
    <property type="component" value="Unassembled WGS sequence"/>
</dbReference>
<proteinExistence type="predicted"/>
<accession>A0A2V4KJP6</accession>
<evidence type="ECO:0000313" key="2">
    <source>
        <dbReference type="Proteomes" id="UP000248146"/>
    </source>
</evidence>
<sequence>MLMRGNAALLGPMACCFTSLEGLASALELAPEVTEGLVHCGVLPAPSYRVYMRVSAGRGSAREVHEFYSVAAVTYARMYVKPSLEVDDEAAQIPLEARVYKTFLQAWDDFEGMQAQHLQADVLNLLLDQPEIFCRRSTFDHIVDGTLLRVLRSVSFNNLARFIRVAQGLREHVAWMLSEGSDSADLNHELHISALLSELDDLVVPKARLYLPNLSIWALQARAQKWIDEQQRLYQDGGYAPRYA</sequence>
<gene>
    <name evidence="1" type="ORF">DMO17_18605</name>
</gene>
<evidence type="ECO:0000313" key="1">
    <source>
        <dbReference type="EMBL" id="PYC20209.1"/>
    </source>
</evidence>
<organism evidence="1 2">
    <name type="scientific">Aquipseudomonas alcaligenes</name>
    <name type="common">Pseudomonas alcaligenes</name>
    <dbReference type="NCBI Taxonomy" id="43263"/>
    <lineage>
        <taxon>Bacteria</taxon>
        <taxon>Pseudomonadati</taxon>
        <taxon>Pseudomonadota</taxon>
        <taxon>Gammaproteobacteria</taxon>
        <taxon>Pseudomonadales</taxon>
        <taxon>Pseudomonadaceae</taxon>
        <taxon>Aquipseudomonas</taxon>
    </lineage>
</organism>
<dbReference type="AlphaFoldDB" id="A0A2V4KJP6"/>